<gene>
    <name evidence="1" type="ORF">ACFO6W_07330</name>
</gene>
<dbReference type="Proteomes" id="UP001596023">
    <property type="component" value="Unassembled WGS sequence"/>
</dbReference>
<evidence type="ECO:0000313" key="1">
    <source>
        <dbReference type="EMBL" id="MFC4673499.1"/>
    </source>
</evidence>
<organism evidence="1 2">
    <name type="scientific">Dysgonomonas termitidis</name>
    <dbReference type="NCBI Taxonomy" id="1516126"/>
    <lineage>
        <taxon>Bacteria</taxon>
        <taxon>Pseudomonadati</taxon>
        <taxon>Bacteroidota</taxon>
        <taxon>Bacteroidia</taxon>
        <taxon>Bacteroidales</taxon>
        <taxon>Dysgonomonadaceae</taxon>
        <taxon>Dysgonomonas</taxon>
    </lineage>
</organism>
<evidence type="ECO:0000313" key="2">
    <source>
        <dbReference type="Proteomes" id="UP001596023"/>
    </source>
</evidence>
<keyword evidence="2" id="KW-1185">Reference proteome</keyword>
<accession>A0ABV9KUM4</accession>
<proteinExistence type="predicted"/>
<dbReference type="RefSeq" id="WP_379994834.1">
    <property type="nucleotide sequence ID" value="NZ_JBHSGN010000058.1"/>
</dbReference>
<sequence length="161" mass="18525">MNWYRISYSRLALLLLPPMLRNPVLAAFLNGALKPVSLLYISFLGFRGDIAYNLGHNGQVCYLQAVLNDAFDYSLRRIRITDAPENEWGRFLWLESEDRPIMLGIFILNREAFIGADGIDFAVILPASLNLTGDEYNRLNSLLRYYKMAGKRYVIIIKNEE</sequence>
<comment type="caution">
    <text evidence="1">The sequence shown here is derived from an EMBL/GenBank/DDBJ whole genome shotgun (WGS) entry which is preliminary data.</text>
</comment>
<dbReference type="EMBL" id="JBHSGN010000058">
    <property type="protein sequence ID" value="MFC4673499.1"/>
    <property type="molecule type" value="Genomic_DNA"/>
</dbReference>
<protein>
    <submittedName>
        <fullName evidence="1">Uncharacterized protein</fullName>
    </submittedName>
</protein>
<reference evidence="2" key="1">
    <citation type="journal article" date="2019" name="Int. J. Syst. Evol. Microbiol.">
        <title>The Global Catalogue of Microorganisms (GCM) 10K type strain sequencing project: providing services to taxonomists for standard genome sequencing and annotation.</title>
        <authorList>
            <consortium name="The Broad Institute Genomics Platform"/>
            <consortium name="The Broad Institute Genome Sequencing Center for Infectious Disease"/>
            <person name="Wu L."/>
            <person name="Ma J."/>
        </authorList>
    </citation>
    <scope>NUCLEOTIDE SEQUENCE [LARGE SCALE GENOMIC DNA]</scope>
    <source>
        <strain evidence="2">CCUG 66188</strain>
    </source>
</reference>
<name>A0ABV9KUM4_9BACT</name>